<name>A0A4Q0SKX2_9BRAD</name>
<reference evidence="1 2" key="1">
    <citation type="submission" date="2015-04" db="EMBL/GenBank/DDBJ databases">
        <title>Comparative genomics of rhizobia nodulating Arachis hypogaea in China.</title>
        <authorList>
            <person name="Li Y."/>
        </authorList>
    </citation>
    <scope>NUCLEOTIDE SEQUENCE [LARGE SCALE GENOMIC DNA]</scope>
    <source>
        <strain evidence="1 2">CCBAU 51757</strain>
    </source>
</reference>
<accession>A0A4Q0SKX2</accession>
<gene>
    <name evidence="1" type="ORF">XH99_01100</name>
</gene>
<organism evidence="1 2">
    <name type="scientific">Bradyrhizobium nanningense</name>
    <dbReference type="NCBI Taxonomy" id="1325118"/>
    <lineage>
        <taxon>Bacteria</taxon>
        <taxon>Pseudomonadati</taxon>
        <taxon>Pseudomonadota</taxon>
        <taxon>Alphaproteobacteria</taxon>
        <taxon>Hyphomicrobiales</taxon>
        <taxon>Nitrobacteraceae</taxon>
        <taxon>Bradyrhizobium</taxon>
    </lineage>
</organism>
<keyword evidence="2" id="KW-1185">Reference proteome</keyword>
<dbReference type="EMBL" id="LBJQ01000005">
    <property type="protein sequence ID" value="RXH38386.1"/>
    <property type="molecule type" value="Genomic_DNA"/>
</dbReference>
<evidence type="ECO:0000313" key="2">
    <source>
        <dbReference type="Proteomes" id="UP000289546"/>
    </source>
</evidence>
<comment type="caution">
    <text evidence="1">The sequence shown here is derived from an EMBL/GenBank/DDBJ whole genome shotgun (WGS) entry which is preliminary data.</text>
</comment>
<proteinExistence type="predicted"/>
<protein>
    <submittedName>
        <fullName evidence="1">Uncharacterized protein</fullName>
    </submittedName>
</protein>
<dbReference type="Proteomes" id="UP000289546">
    <property type="component" value="Unassembled WGS sequence"/>
</dbReference>
<sequence>MQVHDQGGEEFELPRQPAVPVAFDFFSPSDEVLAFAKPCGDRVSRAVLSAIALIASFGLGWAGGQNWPQVVSAFGLSSVAQKEVPSRRLAKTAPAARHTGISKPSLAAALQAPPNANATFNYGPTINSTIAAAVARVSSESTGTVSLTQSTNVRAPGAAALDHLAPPPETKPTTIQGWAVIDVRDGTAVLDGPYGPRMARLGDTIPGIGRVDSIVHWGNRWIVATSNGLIATP</sequence>
<dbReference type="AlphaFoldDB" id="A0A4Q0SKX2"/>
<evidence type="ECO:0000313" key="1">
    <source>
        <dbReference type="EMBL" id="RXH38386.1"/>
    </source>
</evidence>